<evidence type="ECO:0000313" key="2">
    <source>
        <dbReference type="EMBL" id="CAE6451175.1"/>
    </source>
</evidence>
<reference evidence="2" key="1">
    <citation type="submission" date="2021-01" db="EMBL/GenBank/DDBJ databases">
        <authorList>
            <person name="Kaushik A."/>
        </authorList>
    </citation>
    <scope>NUCLEOTIDE SEQUENCE</scope>
    <source>
        <strain evidence="2">AG3-T5</strain>
    </source>
</reference>
<comment type="caution">
    <text evidence="2">The sequence shown here is derived from an EMBL/GenBank/DDBJ whole genome shotgun (WGS) entry which is preliminary data.</text>
</comment>
<keyword evidence="1" id="KW-0812">Transmembrane</keyword>
<keyword evidence="1" id="KW-1133">Transmembrane helix</keyword>
<evidence type="ECO:0000313" key="3">
    <source>
        <dbReference type="Proteomes" id="UP000663841"/>
    </source>
</evidence>
<sequence length="153" mass="17371">MISLDYPVTREYPWRRTTLIVYILAGLVVVALGLFNFAAVGYNTQSAYYDEFKASAGINWKNKFNTKYTQESSIHCQPSNIDLGGTYRTNNAIFALNVENLRDPITLAPLGSAFYSGDVLDNCDVNRIYMVAEYAMQEVKYRAGFVSKLFFIR</sequence>
<gene>
    <name evidence="2" type="ORF">RDB_LOCUS127512</name>
</gene>
<organism evidence="2 3">
    <name type="scientific">Rhizoctonia solani</name>
    <dbReference type="NCBI Taxonomy" id="456999"/>
    <lineage>
        <taxon>Eukaryota</taxon>
        <taxon>Fungi</taxon>
        <taxon>Dikarya</taxon>
        <taxon>Basidiomycota</taxon>
        <taxon>Agaricomycotina</taxon>
        <taxon>Agaricomycetes</taxon>
        <taxon>Cantharellales</taxon>
        <taxon>Ceratobasidiaceae</taxon>
        <taxon>Rhizoctonia</taxon>
    </lineage>
</organism>
<dbReference type="AlphaFoldDB" id="A0A8H3BAW8"/>
<keyword evidence="1" id="KW-0472">Membrane</keyword>
<protein>
    <submittedName>
        <fullName evidence="2">Uncharacterized protein</fullName>
    </submittedName>
</protein>
<name>A0A8H3BAW8_9AGAM</name>
<dbReference type="EMBL" id="CAJMWW010000148">
    <property type="protein sequence ID" value="CAE6451175.1"/>
    <property type="molecule type" value="Genomic_DNA"/>
</dbReference>
<accession>A0A8H3BAW8</accession>
<proteinExistence type="predicted"/>
<evidence type="ECO:0000256" key="1">
    <source>
        <dbReference type="SAM" id="Phobius"/>
    </source>
</evidence>
<feature type="transmembrane region" description="Helical" evidence="1">
    <location>
        <begin position="20"/>
        <end position="42"/>
    </location>
</feature>
<dbReference type="Proteomes" id="UP000663841">
    <property type="component" value="Unassembled WGS sequence"/>
</dbReference>